<dbReference type="PATRIC" id="fig|1177179.3.peg.2489"/>
<gene>
    <name evidence="2" type="ORF">A11A3_12495</name>
</gene>
<reference evidence="2 3" key="1">
    <citation type="journal article" date="2012" name="J. Bacteriol.">
        <title>Genome Sequence of the Alkane-Degrading Bacterium Alcanivorax hongdengensis Type Strain A-11-3.</title>
        <authorList>
            <person name="Lai Q."/>
            <person name="Shao Z."/>
        </authorList>
    </citation>
    <scope>NUCLEOTIDE SEQUENCE [LARGE SCALE GENOMIC DNA]</scope>
    <source>
        <strain evidence="2 3">A-11-3</strain>
    </source>
</reference>
<keyword evidence="3" id="KW-1185">Reference proteome</keyword>
<dbReference type="EMBL" id="AMRJ01000021">
    <property type="protein sequence ID" value="EKF73660.1"/>
    <property type="molecule type" value="Genomic_DNA"/>
</dbReference>
<dbReference type="STRING" id="1177179.A11A3_12495"/>
<sequence length="250" mass="27237">MNRQNKETAVKKVLLIVPLSLGLALTLAGCQNMEAAMPWVNMGNQMAKDAGYDTDSRLAQGIKQALDVGTDNATTQLSMRGAFQLGLPESAQPIANTLRQFGLGSYVDQLETAMNRGAEQAVDEAAPVFKQAIATMTVKDALGIIQGGDTAATQYFRAQTEPTLRQRYQPIIEQNLQKTGFYDQYKALLGAYDKLPLTNKPNLDLESYVLDQSMDKLFTRIGEQETLIRQNPMQQGSALIGAVFGGAQAQ</sequence>
<organism evidence="2 3">
    <name type="scientific">Alcanivorax hongdengensis A-11-3</name>
    <dbReference type="NCBI Taxonomy" id="1177179"/>
    <lineage>
        <taxon>Bacteria</taxon>
        <taxon>Pseudomonadati</taxon>
        <taxon>Pseudomonadota</taxon>
        <taxon>Gammaproteobacteria</taxon>
        <taxon>Oceanospirillales</taxon>
        <taxon>Alcanivoracaceae</taxon>
        <taxon>Alcanivorax</taxon>
    </lineage>
</organism>
<evidence type="ECO:0000313" key="2">
    <source>
        <dbReference type="EMBL" id="EKF73660.1"/>
    </source>
</evidence>
<protein>
    <recommendedName>
        <fullName evidence="4">Lipoprotein</fullName>
    </recommendedName>
</protein>
<dbReference type="PROSITE" id="PS51257">
    <property type="entry name" value="PROKAR_LIPOPROTEIN"/>
    <property type="match status" value="1"/>
</dbReference>
<dbReference type="eggNOG" id="ENOG502Z7PK">
    <property type="taxonomic scope" value="Bacteria"/>
</dbReference>
<name>L0WD26_9GAMM</name>
<dbReference type="InterPro" id="IPR025245">
    <property type="entry name" value="DUF4197"/>
</dbReference>
<accession>L0WD26</accession>
<feature type="signal peptide" evidence="1">
    <location>
        <begin position="1"/>
        <end position="28"/>
    </location>
</feature>
<feature type="chain" id="PRO_5003948489" description="Lipoprotein" evidence="1">
    <location>
        <begin position="29"/>
        <end position="250"/>
    </location>
</feature>
<dbReference type="Pfam" id="PF13852">
    <property type="entry name" value="DUF4197"/>
    <property type="match status" value="1"/>
</dbReference>
<comment type="caution">
    <text evidence="2">The sequence shown here is derived from an EMBL/GenBank/DDBJ whole genome shotgun (WGS) entry which is preliminary data.</text>
</comment>
<dbReference type="AlphaFoldDB" id="L0WD26"/>
<evidence type="ECO:0000313" key="3">
    <source>
        <dbReference type="Proteomes" id="UP000010164"/>
    </source>
</evidence>
<evidence type="ECO:0000256" key="1">
    <source>
        <dbReference type="SAM" id="SignalP"/>
    </source>
</evidence>
<keyword evidence="1" id="KW-0732">Signal</keyword>
<evidence type="ECO:0008006" key="4">
    <source>
        <dbReference type="Google" id="ProtNLM"/>
    </source>
</evidence>
<dbReference type="OrthoDB" id="5292580at2"/>
<dbReference type="Proteomes" id="UP000010164">
    <property type="component" value="Unassembled WGS sequence"/>
</dbReference>
<proteinExistence type="predicted"/>